<dbReference type="PANTHER" id="PTHR22847:SF637">
    <property type="entry name" value="WD REPEAT DOMAIN 5B"/>
    <property type="match status" value="1"/>
</dbReference>
<evidence type="ECO:0000313" key="4">
    <source>
        <dbReference type="EMBL" id="PAV17406.1"/>
    </source>
</evidence>
<dbReference type="CDD" id="cd00200">
    <property type="entry name" value="WD40"/>
    <property type="match status" value="1"/>
</dbReference>
<dbReference type="InterPro" id="IPR036322">
    <property type="entry name" value="WD40_repeat_dom_sf"/>
</dbReference>
<keyword evidence="1 3" id="KW-0853">WD repeat</keyword>
<dbReference type="InterPro" id="IPR019775">
    <property type="entry name" value="WD40_repeat_CS"/>
</dbReference>
<organism evidence="4 5">
    <name type="scientific">Pyrrhoderma noxium</name>
    <dbReference type="NCBI Taxonomy" id="2282107"/>
    <lineage>
        <taxon>Eukaryota</taxon>
        <taxon>Fungi</taxon>
        <taxon>Dikarya</taxon>
        <taxon>Basidiomycota</taxon>
        <taxon>Agaricomycotina</taxon>
        <taxon>Agaricomycetes</taxon>
        <taxon>Hymenochaetales</taxon>
        <taxon>Hymenochaetaceae</taxon>
        <taxon>Pyrrhoderma</taxon>
    </lineage>
</organism>
<evidence type="ECO:0000256" key="1">
    <source>
        <dbReference type="ARBA" id="ARBA00022574"/>
    </source>
</evidence>
<evidence type="ECO:0000256" key="3">
    <source>
        <dbReference type="PROSITE-ProRule" id="PRU00221"/>
    </source>
</evidence>
<keyword evidence="2" id="KW-0677">Repeat</keyword>
<accession>A0A286UCU1</accession>
<dbReference type="InterPro" id="IPR020472">
    <property type="entry name" value="WD40_PAC1"/>
</dbReference>
<dbReference type="Pfam" id="PF00400">
    <property type="entry name" value="WD40"/>
    <property type="match status" value="8"/>
</dbReference>
<feature type="repeat" description="WD" evidence="3">
    <location>
        <begin position="280"/>
        <end position="321"/>
    </location>
</feature>
<proteinExistence type="predicted"/>
<feature type="repeat" description="WD" evidence="3">
    <location>
        <begin position="534"/>
        <end position="575"/>
    </location>
</feature>
<dbReference type="OrthoDB" id="538223at2759"/>
<dbReference type="PROSITE" id="PS00678">
    <property type="entry name" value="WD_REPEATS_1"/>
    <property type="match status" value="2"/>
</dbReference>
<sequence length="684" mass="75341">MATSLKHDICNLQSSPSFGKNVKDLGEPIRGDIPFYLQYLRSFVYNQLLFWFEVISLMGIFSDHVGAGVTCAILWIEDRDVELTTFLRDAYRQATTFSDPISQCAIHIYTSLLPIAKEDLIVAKHYSQYADVTLGIEYIGEKIRSRRMKVIKTNNDFVLSISFSPDGTRIVTASSNNRIANSFHIEPKVESRASSRVLQIWNAWDAFTGELIWEPLVESKSPVNSVEFSPDGKLIASGSGSRSVLSVSFSPDGQYLVSGSDDNSIIVWCLHSRTKKINPLIWHIEAVQSVRFSPCGKNIVSGSYDKGICIWSLPKGEVVDEIDSDTPVHSVAYSPDGSHILACQWLSVIIWNVADPAALHWEIPLHYFSLSASFAPDGTRFVAGLLGTADVFDATEELEAEHPFQPDSTSPITVSPSGKFIASGPTGRMLLWSVDGGQLVPGSWTGEIHLTRSVAWSPDDGKSVKLGNGVINPVVFSPNGKYIASCSLDSTVYGKRVVSGSPDKCIRIWSTTTCRLISTSSKGHVQYFRLISILKGHSASVTAVTYSPDGSRIVSGSEDNTIRVWDAKNSRHRLVCRPITGHTDRVSSVSFSPDGKQILSGSYDKTIRIWDASTGNLLFGPFWGHTGIVNSLYFFPDGRRFVSGSHDGAIRIWSLDDNSNEANSVSNWHLRTEDGWVIKDNVIL</sequence>
<dbReference type="SUPFAM" id="SSF50978">
    <property type="entry name" value="WD40 repeat-like"/>
    <property type="match status" value="2"/>
</dbReference>
<evidence type="ECO:0000313" key="5">
    <source>
        <dbReference type="Proteomes" id="UP000217199"/>
    </source>
</evidence>
<dbReference type="PANTHER" id="PTHR22847">
    <property type="entry name" value="WD40 REPEAT PROTEIN"/>
    <property type="match status" value="1"/>
</dbReference>
<feature type="repeat" description="WD" evidence="3">
    <location>
        <begin position="579"/>
        <end position="620"/>
    </location>
</feature>
<dbReference type="PROSITE" id="PS50082">
    <property type="entry name" value="WD_REPEATS_2"/>
    <property type="match status" value="5"/>
</dbReference>
<comment type="caution">
    <text evidence="4">The sequence shown here is derived from an EMBL/GenBank/DDBJ whole genome shotgun (WGS) entry which is preliminary data.</text>
</comment>
<dbReference type="PROSITE" id="PS50294">
    <property type="entry name" value="WD_REPEATS_REGION"/>
    <property type="match status" value="5"/>
</dbReference>
<name>A0A286UCU1_9AGAM</name>
<dbReference type="PRINTS" id="PR00320">
    <property type="entry name" value="GPROTEINBRPT"/>
</dbReference>
<dbReference type="SMART" id="SM00320">
    <property type="entry name" value="WD40"/>
    <property type="match status" value="9"/>
</dbReference>
<dbReference type="GO" id="GO:1990234">
    <property type="term" value="C:transferase complex"/>
    <property type="evidence" value="ECO:0007669"/>
    <property type="project" value="UniProtKB-ARBA"/>
</dbReference>
<dbReference type="InterPro" id="IPR015943">
    <property type="entry name" value="WD40/YVTN_repeat-like_dom_sf"/>
</dbReference>
<protein>
    <submittedName>
        <fullName evidence="4">WD40 domain containing protein</fullName>
    </submittedName>
</protein>
<dbReference type="STRING" id="2282107.A0A286UCU1"/>
<dbReference type="InParanoid" id="A0A286UCU1"/>
<evidence type="ECO:0000256" key="2">
    <source>
        <dbReference type="ARBA" id="ARBA00022737"/>
    </source>
</evidence>
<dbReference type="EMBL" id="NBII01000007">
    <property type="protein sequence ID" value="PAV17406.1"/>
    <property type="molecule type" value="Genomic_DNA"/>
</dbReference>
<dbReference type="InterPro" id="IPR001680">
    <property type="entry name" value="WD40_rpt"/>
</dbReference>
<dbReference type="AlphaFoldDB" id="A0A286UCU1"/>
<reference evidence="4 5" key="1">
    <citation type="journal article" date="2017" name="Mol. Ecol.">
        <title>Comparative and population genomic landscape of Phellinus noxius: A hypervariable fungus causing root rot in trees.</title>
        <authorList>
            <person name="Chung C.L."/>
            <person name="Lee T.J."/>
            <person name="Akiba M."/>
            <person name="Lee H.H."/>
            <person name="Kuo T.H."/>
            <person name="Liu D."/>
            <person name="Ke H.M."/>
            <person name="Yokoi T."/>
            <person name="Roa M.B."/>
            <person name="Lu M.J."/>
            <person name="Chang Y.Y."/>
            <person name="Ann P.J."/>
            <person name="Tsai J.N."/>
            <person name="Chen C.Y."/>
            <person name="Tzean S.S."/>
            <person name="Ota Y."/>
            <person name="Hattori T."/>
            <person name="Sahashi N."/>
            <person name="Liou R.F."/>
            <person name="Kikuchi T."/>
            <person name="Tsai I.J."/>
        </authorList>
    </citation>
    <scope>NUCLEOTIDE SEQUENCE [LARGE SCALE GENOMIC DNA]</scope>
    <source>
        <strain evidence="4 5">FFPRI411160</strain>
    </source>
</reference>
<dbReference type="Proteomes" id="UP000217199">
    <property type="component" value="Unassembled WGS sequence"/>
</dbReference>
<feature type="repeat" description="WD" evidence="3">
    <location>
        <begin position="237"/>
        <end position="268"/>
    </location>
</feature>
<gene>
    <name evidence="4" type="ORF">PNOK_0747000</name>
</gene>
<keyword evidence="5" id="KW-1185">Reference proteome</keyword>
<feature type="repeat" description="WD" evidence="3">
    <location>
        <begin position="622"/>
        <end position="663"/>
    </location>
</feature>
<dbReference type="Gene3D" id="2.130.10.10">
    <property type="entry name" value="YVTN repeat-like/Quinoprotein amine dehydrogenase"/>
    <property type="match status" value="6"/>
</dbReference>